<evidence type="ECO:0000256" key="4">
    <source>
        <dbReference type="ARBA" id="ARBA00022771"/>
    </source>
</evidence>
<comment type="caution">
    <text evidence="12">The sequence shown here is derived from an EMBL/GenBank/DDBJ whole genome shotgun (WGS) entry which is preliminary data.</text>
</comment>
<dbReference type="GO" id="GO:0008270">
    <property type="term" value="F:zinc ion binding"/>
    <property type="evidence" value="ECO:0007669"/>
    <property type="project" value="UniProtKB-KW"/>
</dbReference>
<feature type="region of interest" description="Disordered" evidence="10">
    <location>
        <begin position="207"/>
        <end position="230"/>
    </location>
</feature>
<evidence type="ECO:0000256" key="9">
    <source>
        <dbReference type="PROSITE-ProRule" id="PRU00042"/>
    </source>
</evidence>
<protein>
    <recommendedName>
        <fullName evidence="11">C2H2-type domain-containing protein</fullName>
    </recommendedName>
</protein>
<dbReference type="GO" id="GO:0005634">
    <property type="term" value="C:nucleus"/>
    <property type="evidence" value="ECO:0007669"/>
    <property type="project" value="UniProtKB-SubCell"/>
</dbReference>
<evidence type="ECO:0000256" key="2">
    <source>
        <dbReference type="ARBA" id="ARBA00022723"/>
    </source>
</evidence>
<sequence>MEFSQEISFLQYSQPCTTEEDDDMAANCLILLAQGDGSPNKKQGSRKFSEMADTTASAGAAKAAAGGGVYVYGCKTCNRTFPSFQALGGHRASHKKPKLMDNPTASPASPASAAVFKKQSTPPPRPPLSVGEASNSSHKAKIHECSICSAEFSSGQALGGHMRRHRPVPAISAAVKETAAEASSSGNDGGGDIKTGFGFSIDLNLPAPQEEDEEANGNNGNNKFEFSPKQQSLVFSAPPLVDCHY</sequence>
<evidence type="ECO:0000259" key="11">
    <source>
        <dbReference type="PROSITE" id="PS50157"/>
    </source>
</evidence>
<feature type="domain" description="C2H2-type" evidence="11">
    <location>
        <begin position="72"/>
        <end position="99"/>
    </location>
</feature>
<proteinExistence type="predicted"/>
<feature type="compositionally biased region" description="Low complexity" evidence="10">
    <location>
        <begin position="103"/>
        <end position="114"/>
    </location>
</feature>
<keyword evidence="13" id="KW-1185">Reference proteome</keyword>
<dbReference type="InterPro" id="IPR013087">
    <property type="entry name" value="Znf_C2H2_type"/>
</dbReference>
<dbReference type="SMART" id="SM00355">
    <property type="entry name" value="ZnF_C2H2"/>
    <property type="match status" value="2"/>
</dbReference>
<dbReference type="InterPro" id="IPR036236">
    <property type="entry name" value="Znf_C2H2_sf"/>
</dbReference>
<evidence type="ECO:0000313" key="13">
    <source>
        <dbReference type="Proteomes" id="UP001152523"/>
    </source>
</evidence>
<feature type="region of interest" description="Disordered" evidence="10">
    <location>
        <begin position="88"/>
        <end position="135"/>
    </location>
</feature>
<keyword evidence="8" id="KW-0539">Nucleus</keyword>
<evidence type="ECO:0000256" key="5">
    <source>
        <dbReference type="ARBA" id="ARBA00022833"/>
    </source>
</evidence>
<evidence type="ECO:0000256" key="3">
    <source>
        <dbReference type="ARBA" id="ARBA00022737"/>
    </source>
</evidence>
<evidence type="ECO:0000256" key="8">
    <source>
        <dbReference type="ARBA" id="ARBA00023242"/>
    </source>
</evidence>
<feature type="domain" description="C2H2-type" evidence="11">
    <location>
        <begin position="143"/>
        <end position="165"/>
    </location>
</feature>
<dbReference type="PROSITE" id="PS00028">
    <property type="entry name" value="ZINC_FINGER_C2H2_1"/>
    <property type="match status" value="2"/>
</dbReference>
<keyword evidence="6" id="KW-0805">Transcription regulation</keyword>
<evidence type="ECO:0000256" key="1">
    <source>
        <dbReference type="ARBA" id="ARBA00004123"/>
    </source>
</evidence>
<evidence type="ECO:0000313" key="12">
    <source>
        <dbReference type="EMBL" id="CAH9094188.1"/>
    </source>
</evidence>
<dbReference type="PROSITE" id="PS50157">
    <property type="entry name" value="ZINC_FINGER_C2H2_2"/>
    <property type="match status" value="2"/>
</dbReference>
<dbReference type="SUPFAM" id="SSF57667">
    <property type="entry name" value="beta-beta-alpha zinc fingers"/>
    <property type="match status" value="1"/>
</dbReference>
<accession>A0AAV0D7L2</accession>
<organism evidence="12 13">
    <name type="scientific">Cuscuta epithymum</name>
    <dbReference type="NCBI Taxonomy" id="186058"/>
    <lineage>
        <taxon>Eukaryota</taxon>
        <taxon>Viridiplantae</taxon>
        <taxon>Streptophyta</taxon>
        <taxon>Embryophyta</taxon>
        <taxon>Tracheophyta</taxon>
        <taxon>Spermatophyta</taxon>
        <taxon>Magnoliopsida</taxon>
        <taxon>eudicotyledons</taxon>
        <taxon>Gunneridae</taxon>
        <taxon>Pentapetalae</taxon>
        <taxon>asterids</taxon>
        <taxon>lamiids</taxon>
        <taxon>Solanales</taxon>
        <taxon>Convolvulaceae</taxon>
        <taxon>Cuscuteae</taxon>
        <taxon>Cuscuta</taxon>
        <taxon>Cuscuta subgen. Cuscuta</taxon>
    </lineage>
</organism>
<dbReference type="PANTHER" id="PTHR26374">
    <property type="entry name" value="ZINC FINGER PROTEIN ZAT5"/>
    <property type="match status" value="1"/>
</dbReference>
<evidence type="ECO:0000256" key="10">
    <source>
        <dbReference type="SAM" id="MobiDB-lite"/>
    </source>
</evidence>
<dbReference type="Proteomes" id="UP001152523">
    <property type="component" value="Unassembled WGS sequence"/>
</dbReference>
<reference evidence="12" key="1">
    <citation type="submission" date="2022-07" db="EMBL/GenBank/DDBJ databases">
        <authorList>
            <person name="Macas J."/>
            <person name="Novak P."/>
            <person name="Neumann P."/>
        </authorList>
    </citation>
    <scope>NUCLEOTIDE SEQUENCE</scope>
</reference>
<keyword evidence="3" id="KW-0677">Repeat</keyword>
<keyword evidence="7" id="KW-0804">Transcription</keyword>
<evidence type="ECO:0000256" key="6">
    <source>
        <dbReference type="ARBA" id="ARBA00023015"/>
    </source>
</evidence>
<evidence type="ECO:0000256" key="7">
    <source>
        <dbReference type="ARBA" id="ARBA00023163"/>
    </source>
</evidence>
<dbReference type="Gene3D" id="3.30.160.60">
    <property type="entry name" value="Classic Zinc Finger"/>
    <property type="match status" value="1"/>
</dbReference>
<dbReference type="Pfam" id="PF13912">
    <property type="entry name" value="zf-C2H2_6"/>
    <property type="match status" value="2"/>
</dbReference>
<comment type="subcellular location">
    <subcellularLocation>
        <location evidence="1">Nucleus</location>
    </subcellularLocation>
</comment>
<gene>
    <name evidence="12" type="ORF">CEPIT_LOCUS12806</name>
</gene>
<dbReference type="AlphaFoldDB" id="A0AAV0D7L2"/>
<keyword evidence="4 9" id="KW-0863">Zinc-finger</keyword>
<name>A0AAV0D7L2_9ASTE</name>
<keyword evidence="5" id="KW-0862">Zinc</keyword>
<dbReference type="EMBL" id="CAMAPF010000079">
    <property type="protein sequence ID" value="CAH9094188.1"/>
    <property type="molecule type" value="Genomic_DNA"/>
</dbReference>
<dbReference type="PANTHER" id="PTHR26374:SF466">
    <property type="entry name" value="OS09G0122000 PROTEIN"/>
    <property type="match status" value="1"/>
</dbReference>
<keyword evidence="2" id="KW-0479">Metal-binding</keyword>